<feature type="region of interest" description="Disordered" evidence="1">
    <location>
        <begin position="1"/>
        <end position="111"/>
    </location>
</feature>
<sequence length="111" mass="12061">MSLTSSRPKIPNPRHPTRRRRSPPEMAARRLHSAPHHPRSAAQARPDVLQPPRDHQVPQGPALGLLHPTLHGQADGQAPAVRRPQDARGQIGNSGHPGDGFDGLMSWNARG</sequence>
<dbReference type="Proteomes" id="UP000250321">
    <property type="component" value="Unassembled WGS sequence"/>
</dbReference>
<keyword evidence="3" id="KW-1185">Reference proteome</keyword>
<dbReference type="EMBL" id="PJQY01001046">
    <property type="protein sequence ID" value="PQQ05737.1"/>
    <property type="molecule type" value="Genomic_DNA"/>
</dbReference>
<evidence type="ECO:0000313" key="2">
    <source>
        <dbReference type="EMBL" id="PQQ05737.1"/>
    </source>
</evidence>
<comment type="caution">
    <text evidence="2">The sequence shown here is derived from an EMBL/GenBank/DDBJ whole genome shotgun (WGS) entry which is preliminary data.</text>
</comment>
<evidence type="ECO:0000256" key="1">
    <source>
        <dbReference type="SAM" id="MobiDB-lite"/>
    </source>
</evidence>
<accession>A0A314YHC8</accession>
<proteinExistence type="predicted"/>
<reference evidence="2 3" key="1">
    <citation type="submission" date="2018-02" db="EMBL/GenBank/DDBJ databases">
        <title>Draft genome of wild Prunus yedoensis var. nudiflora.</title>
        <authorList>
            <person name="Baek S."/>
            <person name="Kim J.-H."/>
            <person name="Choi K."/>
            <person name="Kim G.-B."/>
            <person name="Cho A."/>
            <person name="Jang H."/>
            <person name="Shin C.-H."/>
            <person name="Yu H.-J."/>
            <person name="Mun J.-H."/>
        </authorList>
    </citation>
    <scope>NUCLEOTIDE SEQUENCE [LARGE SCALE GENOMIC DNA]</scope>
    <source>
        <strain evidence="3">cv. Jeju island</strain>
        <tissue evidence="2">Leaf</tissue>
    </source>
</reference>
<dbReference type="OrthoDB" id="1174309at2759"/>
<dbReference type="AlphaFoldDB" id="A0A314YHC8"/>
<evidence type="ECO:0000313" key="3">
    <source>
        <dbReference type="Proteomes" id="UP000250321"/>
    </source>
</evidence>
<organism evidence="2 3">
    <name type="scientific">Prunus yedoensis var. nudiflora</name>
    <dbReference type="NCBI Taxonomy" id="2094558"/>
    <lineage>
        <taxon>Eukaryota</taxon>
        <taxon>Viridiplantae</taxon>
        <taxon>Streptophyta</taxon>
        <taxon>Embryophyta</taxon>
        <taxon>Tracheophyta</taxon>
        <taxon>Spermatophyta</taxon>
        <taxon>Magnoliopsida</taxon>
        <taxon>eudicotyledons</taxon>
        <taxon>Gunneridae</taxon>
        <taxon>Pentapetalae</taxon>
        <taxon>rosids</taxon>
        <taxon>fabids</taxon>
        <taxon>Rosales</taxon>
        <taxon>Rosaceae</taxon>
        <taxon>Amygdaloideae</taxon>
        <taxon>Amygdaleae</taxon>
        <taxon>Prunus</taxon>
    </lineage>
</organism>
<feature type="compositionally biased region" description="Basic residues" evidence="1">
    <location>
        <begin position="29"/>
        <end position="39"/>
    </location>
</feature>
<gene>
    <name evidence="2" type="ORF">Pyn_08657</name>
</gene>
<protein>
    <submittedName>
        <fullName evidence="2">Uncharacterized protein</fullName>
    </submittedName>
</protein>
<name>A0A314YHC8_PRUYE</name>